<evidence type="ECO:0000313" key="1">
    <source>
        <dbReference type="EMBL" id="CDW29673.1"/>
    </source>
</evidence>
<organism evidence="1">
    <name type="scientific">Lepeophtheirus salmonis</name>
    <name type="common">Salmon louse</name>
    <name type="synonym">Caligus salmonis</name>
    <dbReference type="NCBI Taxonomy" id="72036"/>
    <lineage>
        <taxon>Eukaryota</taxon>
        <taxon>Metazoa</taxon>
        <taxon>Ecdysozoa</taxon>
        <taxon>Arthropoda</taxon>
        <taxon>Crustacea</taxon>
        <taxon>Multicrustacea</taxon>
        <taxon>Hexanauplia</taxon>
        <taxon>Copepoda</taxon>
        <taxon>Siphonostomatoida</taxon>
        <taxon>Caligidae</taxon>
        <taxon>Lepeophtheirus</taxon>
    </lineage>
</organism>
<reference evidence="1" key="1">
    <citation type="submission" date="2014-05" db="EMBL/GenBank/DDBJ databases">
        <authorList>
            <person name="Chronopoulou M."/>
        </authorList>
    </citation>
    <scope>NUCLEOTIDE SEQUENCE</scope>
    <source>
        <tissue evidence="1">Whole organism</tissue>
    </source>
</reference>
<proteinExistence type="predicted"/>
<name>A0A0K2TUF8_LEPSM</name>
<accession>A0A0K2TUF8</accession>
<sequence>MKLYYIDAPGIL</sequence>
<dbReference type="EMBL" id="HACA01012312">
    <property type="protein sequence ID" value="CDW29673.1"/>
    <property type="molecule type" value="Transcribed_RNA"/>
</dbReference>
<protein>
    <submittedName>
        <fullName evidence="1">Uncharacterized protein</fullName>
    </submittedName>
</protein>